<keyword evidence="11 18" id="KW-0249">Electron transport</keyword>
<evidence type="ECO:0000256" key="3">
    <source>
        <dbReference type="ARBA" id="ARBA00007012"/>
    </source>
</evidence>
<evidence type="ECO:0000256" key="1">
    <source>
        <dbReference type="ARBA" id="ARBA00003257"/>
    </source>
</evidence>
<keyword evidence="8 18" id="KW-0812">Transmembrane</keyword>
<evidence type="ECO:0000256" key="4">
    <source>
        <dbReference type="ARBA" id="ARBA00012944"/>
    </source>
</evidence>
<comment type="catalytic activity">
    <reaction evidence="17 18">
        <text>a ubiquinone + NADH + 5 H(+)(in) = a ubiquinol + NAD(+) + 4 H(+)(out)</text>
        <dbReference type="Rhea" id="RHEA:29091"/>
        <dbReference type="Rhea" id="RHEA-COMP:9565"/>
        <dbReference type="Rhea" id="RHEA-COMP:9566"/>
        <dbReference type="ChEBI" id="CHEBI:15378"/>
        <dbReference type="ChEBI" id="CHEBI:16389"/>
        <dbReference type="ChEBI" id="CHEBI:17976"/>
        <dbReference type="ChEBI" id="CHEBI:57540"/>
        <dbReference type="ChEBI" id="CHEBI:57945"/>
        <dbReference type="EC" id="7.1.1.2"/>
    </reaction>
</comment>
<accession>A0A3G3C765</accession>
<comment type="function">
    <text evidence="1">Core subunit of the mitochondrial membrane respiratory chain NADH dehydrogenase (Complex I) that is believed to belong to the minimal assembly required for catalysis. Complex I functions in the transfer of electrons from NADH to the respiratory chain. The immediate electron acceptor for the enzyme is believed to be ubiquinone.</text>
</comment>
<evidence type="ECO:0000256" key="17">
    <source>
        <dbReference type="ARBA" id="ARBA00049551"/>
    </source>
</evidence>
<dbReference type="InterPro" id="IPR050175">
    <property type="entry name" value="Complex_I_Subunit_2"/>
</dbReference>
<keyword evidence="9 18" id="KW-0999">Mitochondrion inner membrane</keyword>
<dbReference type="InterPro" id="IPR003917">
    <property type="entry name" value="NADH_UbQ_OxRdtase_chain2"/>
</dbReference>
<feature type="transmembrane region" description="Helical" evidence="18">
    <location>
        <begin position="308"/>
        <end position="327"/>
    </location>
</feature>
<evidence type="ECO:0000256" key="5">
    <source>
        <dbReference type="ARBA" id="ARBA00021008"/>
    </source>
</evidence>
<feature type="transmembrane region" description="Helical" evidence="18">
    <location>
        <begin position="7"/>
        <end position="27"/>
    </location>
</feature>
<dbReference type="AlphaFoldDB" id="A0A3G3C765"/>
<sequence>MNKLYKILFFNFLLISSMITVSAYSWLTMWLGIELNLLSMIPIMLKKNNSYSSEAGMKYFLIQSLASTVLIFSILVMEKKLFNNYLIITILQCSIIMKLGMAPFHWWLPEVMEGLSWENCLIMLTWQKLAPLVMLMMTLKNSVLLSMTIILSSLISGIQGLNQISMRKIMAYSSINHMAWMILSMMSSSWTWMIYFFIYCVSNFILVWYFKKMKIFYINQINLIKNKFSKIFILMNFLSLSGIPPMIGFMPKWLTVHYMIINMNIIMPLILIISSLMHSYFYIRIIIPSLMMKMKESKMLNQSHSINYNLLMLNFMFIMSLIITNFMF</sequence>
<keyword evidence="10 18" id="KW-1278">Translocase</keyword>
<evidence type="ECO:0000256" key="2">
    <source>
        <dbReference type="ARBA" id="ARBA00004448"/>
    </source>
</evidence>
<dbReference type="InterPro" id="IPR001750">
    <property type="entry name" value="ND/Mrp_TM"/>
</dbReference>
<dbReference type="PRINTS" id="PR01436">
    <property type="entry name" value="NADHDHGNASE2"/>
</dbReference>
<evidence type="ECO:0000256" key="7">
    <source>
        <dbReference type="ARBA" id="ARBA00022660"/>
    </source>
</evidence>
<feature type="transmembrane region" description="Helical" evidence="18">
    <location>
        <begin position="192"/>
        <end position="210"/>
    </location>
</feature>
<feature type="transmembrane region" description="Helical" evidence="18">
    <location>
        <begin position="169"/>
        <end position="186"/>
    </location>
</feature>
<dbReference type="Pfam" id="PF00361">
    <property type="entry name" value="Proton_antipo_M"/>
    <property type="match status" value="1"/>
</dbReference>
<evidence type="ECO:0000256" key="10">
    <source>
        <dbReference type="ARBA" id="ARBA00022967"/>
    </source>
</evidence>
<feature type="transmembrane region" description="Helical" evidence="18">
    <location>
        <begin position="265"/>
        <end position="287"/>
    </location>
</feature>
<protein>
    <recommendedName>
        <fullName evidence="5 18">NADH-ubiquinone oxidoreductase chain 2</fullName>
        <ecNumber evidence="4 18">7.1.1.2</ecNumber>
    </recommendedName>
</protein>
<keyword evidence="14 18" id="KW-0830">Ubiquinone</keyword>
<dbReference type="GO" id="GO:0005743">
    <property type="term" value="C:mitochondrial inner membrane"/>
    <property type="evidence" value="ECO:0007669"/>
    <property type="project" value="UniProtKB-SubCell"/>
</dbReference>
<keyword evidence="15 18" id="KW-0496">Mitochondrion</keyword>
<keyword evidence="6" id="KW-0813">Transport</keyword>
<dbReference type="PANTHER" id="PTHR46552">
    <property type="entry name" value="NADH-UBIQUINONE OXIDOREDUCTASE CHAIN 2"/>
    <property type="match status" value="1"/>
</dbReference>
<evidence type="ECO:0000259" key="19">
    <source>
        <dbReference type="Pfam" id="PF00361"/>
    </source>
</evidence>
<keyword evidence="12 18" id="KW-1133">Transmembrane helix</keyword>
<dbReference type="GO" id="GO:0008137">
    <property type="term" value="F:NADH dehydrogenase (ubiquinone) activity"/>
    <property type="evidence" value="ECO:0007669"/>
    <property type="project" value="UniProtKB-EC"/>
</dbReference>
<comment type="function">
    <text evidence="18">Core subunit of the mitochondrial membrane respiratory chain NADH dehydrogenase (Complex I) which catalyzes electron transfer from NADH through the respiratory chain, using ubiquinone as an electron acceptor. Essential for the catalytic activity and assembly of complex I.</text>
</comment>
<comment type="subcellular location">
    <subcellularLocation>
        <location evidence="2 18">Mitochondrion inner membrane</location>
        <topology evidence="2 18">Multi-pass membrane protein</topology>
    </subcellularLocation>
</comment>
<keyword evidence="7 18" id="KW-0679">Respiratory chain</keyword>
<gene>
    <name evidence="20" type="primary">ND2</name>
</gene>
<evidence type="ECO:0000256" key="14">
    <source>
        <dbReference type="ARBA" id="ARBA00023075"/>
    </source>
</evidence>
<organism evidence="20">
    <name type="scientific">Cassida sp. EMHAU-15090501</name>
    <dbReference type="NCBI Taxonomy" id="2480058"/>
    <lineage>
        <taxon>Eukaryota</taxon>
        <taxon>Metazoa</taxon>
        <taxon>Ecdysozoa</taxon>
        <taxon>Arthropoda</taxon>
        <taxon>Hexapoda</taxon>
        <taxon>Insecta</taxon>
        <taxon>Pterygota</taxon>
        <taxon>Neoptera</taxon>
        <taxon>Endopterygota</taxon>
        <taxon>Coleoptera</taxon>
        <taxon>Polyphaga</taxon>
        <taxon>Cucujiformia</taxon>
        <taxon>Chrysomeloidea</taxon>
        <taxon>Chrysomelidae</taxon>
        <taxon>Cassidinae</taxon>
        <taxon>Cassida</taxon>
    </lineage>
</organism>
<feature type="transmembrane region" description="Helical" evidence="18">
    <location>
        <begin position="132"/>
        <end position="157"/>
    </location>
</feature>
<feature type="transmembrane region" description="Helical" evidence="18">
    <location>
        <begin position="84"/>
        <end position="108"/>
    </location>
</feature>
<keyword evidence="16 18" id="KW-0472">Membrane</keyword>
<reference evidence="20" key="1">
    <citation type="submission" date="2016-09" db="EMBL/GenBank/DDBJ databases">
        <authorList>
            <person name="Nan N."/>
        </authorList>
    </citation>
    <scope>NUCLEOTIDE SEQUENCE</scope>
</reference>
<evidence type="ECO:0000313" key="20">
    <source>
        <dbReference type="EMBL" id="AYP72672.1"/>
    </source>
</evidence>
<evidence type="ECO:0000256" key="8">
    <source>
        <dbReference type="ARBA" id="ARBA00022692"/>
    </source>
</evidence>
<evidence type="ECO:0000256" key="18">
    <source>
        <dbReference type="RuleBase" id="RU003403"/>
    </source>
</evidence>
<evidence type="ECO:0000256" key="15">
    <source>
        <dbReference type="ARBA" id="ARBA00023128"/>
    </source>
</evidence>
<dbReference type="GO" id="GO:0006120">
    <property type="term" value="P:mitochondrial electron transport, NADH to ubiquinone"/>
    <property type="evidence" value="ECO:0007669"/>
    <property type="project" value="InterPro"/>
</dbReference>
<dbReference type="PANTHER" id="PTHR46552:SF1">
    <property type="entry name" value="NADH-UBIQUINONE OXIDOREDUCTASE CHAIN 2"/>
    <property type="match status" value="1"/>
</dbReference>
<evidence type="ECO:0000256" key="16">
    <source>
        <dbReference type="ARBA" id="ARBA00023136"/>
    </source>
</evidence>
<feature type="transmembrane region" description="Helical" evidence="18">
    <location>
        <begin position="231"/>
        <end position="253"/>
    </location>
</feature>
<evidence type="ECO:0000256" key="6">
    <source>
        <dbReference type="ARBA" id="ARBA00022448"/>
    </source>
</evidence>
<evidence type="ECO:0000256" key="13">
    <source>
        <dbReference type="ARBA" id="ARBA00023027"/>
    </source>
</evidence>
<evidence type="ECO:0000256" key="9">
    <source>
        <dbReference type="ARBA" id="ARBA00022792"/>
    </source>
</evidence>
<geneLocation type="mitochondrion" evidence="20"/>
<proteinExistence type="inferred from homology"/>
<dbReference type="EC" id="7.1.1.2" evidence="4 18"/>
<dbReference type="EMBL" id="KY039105">
    <property type="protein sequence ID" value="AYP72672.1"/>
    <property type="molecule type" value="Genomic_DNA"/>
</dbReference>
<reference evidence="20" key="2">
    <citation type="journal article" date="2018" name="Mitochondrial DNA A DNA Mapp Seq Anal">
        <title>Reconstruction of mitogenomes by NGS and phylogenetic implications for leaf beetles.</title>
        <authorList>
            <person name="Song N."/>
            <person name="Yin X."/>
            <person name="Zhao X."/>
            <person name="Chen J."/>
            <person name="Yin J."/>
        </authorList>
    </citation>
    <scope>NUCLEOTIDE SEQUENCE</scope>
</reference>
<name>A0A3G3C765_9CUCU</name>
<comment type="similarity">
    <text evidence="3 18">Belongs to the complex I subunit 2 family.</text>
</comment>
<evidence type="ECO:0000256" key="11">
    <source>
        <dbReference type="ARBA" id="ARBA00022982"/>
    </source>
</evidence>
<feature type="domain" description="NADH:quinone oxidoreductase/Mrp antiporter transmembrane" evidence="19">
    <location>
        <begin position="23"/>
        <end position="276"/>
    </location>
</feature>
<keyword evidence="13 18" id="KW-0520">NAD</keyword>
<evidence type="ECO:0000256" key="12">
    <source>
        <dbReference type="ARBA" id="ARBA00022989"/>
    </source>
</evidence>
<feature type="transmembrane region" description="Helical" evidence="18">
    <location>
        <begin position="59"/>
        <end position="77"/>
    </location>
</feature>